<evidence type="ECO:0000256" key="1">
    <source>
        <dbReference type="ARBA" id="ARBA00006521"/>
    </source>
</evidence>
<dbReference type="SMART" id="SM00987">
    <property type="entry name" value="UreE_C"/>
    <property type="match status" value="1"/>
</dbReference>
<dbReference type="EMBL" id="JBHRTG010000019">
    <property type="protein sequence ID" value="MFC3165422.1"/>
    <property type="molecule type" value="Genomic_DNA"/>
</dbReference>
<evidence type="ECO:0000256" key="9">
    <source>
        <dbReference type="ARBA" id="ARBA00023204"/>
    </source>
</evidence>
<dbReference type="SMART" id="SM00986">
    <property type="entry name" value="UDG"/>
    <property type="match status" value="1"/>
</dbReference>
<dbReference type="InterPro" id="IPR005273">
    <property type="entry name" value="Ura-DNA_glyco_family4"/>
</dbReference>
<keyword evidence="6" id="KW-0378">Hydrolase</keyword>
<accession>A0ABV7IAN6</accession>
<dbReference type="NCBIfam" id="TIGR00758">
    <property type="entry name" value="UDG_fam4"/>
    <property type="match status" value="1"/>
</dbReference>
<feature type="region of interest" description="Disordered" evidence="10">
    <location>
        <begin position="1"/>
        <end position="26"/>
    </location>
</feature>
<comment type="similarity">
    <text evidence="1">Belongs to the uracil-DNA glycosylase (UDG) superfamily. Type 4 (UDGa) family.</text>
</comment>
<evidence type="ECO:0000256" key="8">
    <source>
        <dbReference type="ARBA" id="ARBA00023014"/>
    </source>
</evidence>
<evidence type="ECO:0000259" key="11">
    <source>
        <dbReference type="SMART" id="SM00986"/>
    </source>
</evidence>
<keyword evidence="3" id="KW-0004">4Fe-4S</keyword>
<evidence type="ECO:0000256" key="10">
    <source>
        <dbReference type="SAM" id="MobiDB-lite"/>
    </source>
</evidence>
<proteinExistence type="inferred from homology"/>
<evidence type="ECO:0000256" key="2">
    <source>
        <dbReference type="ARBA" id="ARBA00019403"/>
    </source>
</evidence>
<evidence type="ECO:0000256" key="5">
    <source>
        <dbReference type="ARBA" id="ARBA00022763"/>
    </source>
</evidence>
<dbReference type="PANTHER" id="PTHR33693:SF9">
    <property type="entry name" value="TYPE-4 URACIL-DNA GLYCOSYLASE"/>
    <property type="match status" value="1"/>
</dbReference>
<comment type="caution">
    <text evidence="12">The sequence shown here is derived from an EMBL/GenBank/DDBJ whole genome shotgun (WGS) entry which is preliminary data.</text>
</comment>
<evidence type="ECO:0000256" key="6">
    <source>
        <dbReference type="ARBA" id="ARBA00022801"/>
    </source>
</evidence>
<feature type="domain" description="Uracil-DNA glycosylase-like" evidence="11">
    <location>
        <begin position="58"/>
        <end position="218"/>
    </location>
</feature>
<evidence type="ECO:0000256" key="4">
    <source>
        <dbReference type="ARBA" id="ARBA00022723"/>
    </source>
</evidence>
<dbReference type="Pfam" id="PF03167">
    <property type="entry name" value="UDG"/>
    <property type="match status" value="1"/>
</dbReference>
<keyword evidence="7" id="KW-0408">Iron</keyword>
<name>A0ABV7IAN6_9HYPH</name>
<reference evidence="13" key="1">
    <citation type="journal article" date="2019" name="Int. J. Syst. Evol. Microbiol.">
        <title>The Global Catalogue of Microorganisms (GCM) 10K type strain sequencing project: providing services to taxonomists for standard genome sequencing and annotation.</title>
        <authorList>
            <consortium name="The Broad Institute Genomics Platform"/>
            <consortium name="The Broad Institute Genome Sequencing Center for Infectious Disease"/>
            <person name="Wu L."/>
            <person name="Ma J."/>
        </authorList>
    </citation>
    <scope>NUCLEOTIDE SEQUENCE [LARGE SCALE GENOMIC DNA]</scope>
    <source>
        <strain evidence="13">KCTC 52231</strain>
    </source>
</reference>
<keyword evidence="8" id="KW-0411">Iron-sulfur</keyword>
<dbReference type="PANTHER" id="PTHR33693">
    <property type="entry name" value="TYPE-5 URACIL-DNA GLYCOSYLASE"/>
    <property type="match status" value="1"/>
</dbReference>
<gene>
    <name evidence="12" type="ORF">ACFOHV_19250</name>
</gene>
<evidence type="ECO:0000313" key="13">
    <source>
        <dbReference type="Proteomes" id="UP001595647"/>
    </source>
</evidence>
<protein>
    <recommendedName>
        <fullName evidence="2">Type-4 uracil-DNA glycosylase</fullName>
    </recommendedName>
</protein>
<keyword evidence="13" id="KW-1185">Reference proteome</keyword>
<dbReference type="Gene3D" id="3.40.470.10">
    <property type="entry name" value="Uracil-DNA glycosylase-like domain"/>
    <property type="match status" value="1"/>
</dbReference>
<organism evidence="12 13">
    <name type="scientific">Ciceribacter thiooxidans</name>
    <dbReference type="NCBI Taxonomy" id="1969821"/>
    <lineage>
        <taxon>Bacteria</taxon>
        <taxon>Pseudomonadati</taxon>
        <taxon>Pseudomonadota</taxon>
        <taxon>Alphaproteobacteria</taxon>
        <taxon>Hyphomicrobiales</taxon>
        <taxon>Rhizobiaceae</taxon>
        <taxon>Ciceribacter</taxon>
    </lineage>
</organism>
<dbReference type="RefSeq" id="WP_182308041.1">
    <property type="nucleotide sequence ID" value="NZ_CP059897.1"/>
</dbReference>
<sequence length="227" mass="24218">MEADSRIRSTAARQSRHPAAGPALTADHANAPSLAALGEEASGCKRCDLYRDATRLVFGEGPRDARVVLVGEQPGDREDIAGRPFVGPAGRVLDECLAEAGVDRNICYVTNAVKHFKFTQRGKRRLHSRPNAGEVRACAWWLGAELDVLRPTLVVALGATAAYALLGNGIKVTAARGQVFVPPSGPPVLVTIHPSYLLRVRGHADVAAARDAFVEDLRHIAEHAGNP</sequence>
<dbReference type="InterPro" id="IPR036895">
    <property type="entry name" value="Uracil-DNA_glycosylase-like_sf"/>
</dbReference>
<dbReference type="InterPro" id="IPR005122">
    <property type="entry name" value="Uracil-DNA_glycosylase-like"/>
</dbReference>
<dbReference type="InterPro" id="IPR051536">
    <property type="entry name" value="UDG_Type-4/5"/>
</dbReference>
<dbReference type="SUPFAM" id="SSF52141">
    <property type="entry name" value="Uracil-DNA glycosylase-like"/>
    <property type="match status" value="1"/>
</dbReference>
<keyword evidence="4" id="KW-0479">Metal-binding</keyword>
<dbReference type="NCBIfam" id="TIGR03914">
    <property type="entry name" value="UDG_fam_dom"/>
    <property type="match status" value="1"/>
</dbReference>
<keyword evidence="9" id="KW-0234">DNA repair</keyword>
<evidence type="ECO:0000313" key="12">
    <source>
        <dbReference type="EMBL" id="MFC3165422.1"/>
    </source>
</evidence>
<dbReference type="CDD" id="cd10030">
    <property type="entry name" value="UDG-F4_TTUDGA_SPO1dp_like"/>
    <property type="match status" value="1"/>
</dbReference>
<evidence type="ECO:0000256" key="7">
    <source>
        <dbReference type="ARBA" id="ARBA00023004"/>
    </source>
</evidence>
<dbReference type="Proteomes" id="UP001595647">
    <property type="component" value="Unassembled WGS sequence"/>
</dbReference>
<keyword evidence="5" id="KW-0227">DNA damage</keyword>
<evidence type="ECO:0000256" key="3">
    <source>
        <dbReference type="ARBA" id="ARBA00022485"/>
    </source>
</evidence>